<dbReference type="Proteomes" id="UP000036367">
    <property type="component" value="Unassembled WGS sequence"/>
</dbReference>
<dbReference type="AlphaFoldDB" id="A0A0J1BLV9"/>
<keyword evidence="2" id="KW-1185">Reference proteome</keyword>
<evidence type="ECO:0000313" key="1">
    <source>
        <dbReference type="EMBL" id="KLU07452.1"/>
    </source>
</evidence>
<comment type="caution">
    <text evidence="1">The sequence shown here is derived from an EMBL/GenBank/DDBJ whole genome shotgun (WGS) entry which is preliminary data.</text>
</comment>
<gene>
    <name evidence="1" type="ORF">RISK_000530</name>
</gene>
<dbReference type="OrthoDB" id="266928at2"/>
<dbReference type="STRING" id="595434.RISK_000530"/>
<evidence type="ECO:0000313" key="2">
    <source>
        <dbReference type="Proteomes" id="UP000036367"/>
    </source>
</evidence>
<organism evidence="1 2">
    <name type="scientific">Rhodopirellula islandica</name>
    <dbReference type="NCBI Taxonomy" id="595434"/>
    <lineage>
        <taxon>Bacteria</taxon>
        <taxon>Pseudomonadati</taxon>
        <taxon>Planctomycetota</taxon>
        <taxon>Planctomycetia</taxon>
        <taxon>Pirellulales</taxon>
        <taxon>Pirellulaceae</taxon>
        <taxon>Rhodopirellula</taxon>
    </lineage>
</organism>
<dbReference type="CDD" id="cd00688">
    <property type="entry name" value="ISOPREN_C2_like"/>
    <property type="match status" value="1"/>
</dbReference>
<accession>A0A0J1BLV9</accession>
<dbReference type="PATRIC" id="fig|595434.4.peg.514"/>
<protein>
    <submittedName>
        <fullName evidence="1">Triterpenes biosynthesis</fullName>
    </submittedName>
</protein>
<sequence length="347" mass="37748">MNPLFRVAALGVLLGAGGAIQNGQSAYSQDTPPFPDTTRTIQKGLQHVEQAGERWIERRGCVSCHQVPTLIWSHQAARQSGVPVRLSNLAHWGRWSTDVVNFVKPAQKADVDHSATMASNIDTMTQLLLAMPRASAPPGQSALGEKDWRARFAQKLLKEQSEDGSWRACGQLPAQRRPTDETTATTTAWTALALMREPVEFDPATAVHFIDSIEQPKSAEYLATRLLLAHQMEPHLTDQPPTQTATQRWQAKLLKHQNDDGGWGWKLNEGSDALGTGYALHALAISGADSNALEHAAKYLVTTQEANGRWKVPGTKASAKGATTPTADDWGSAWAVIALSTVVKQDK</sequence>
<dbReference type="InterPro" id="IPR008930">
    <property type="entry name" value="Terpenoid_cyclase/PrenylTrfase"/>
</dbReference>
<reference evidence="1" key="1">
    <citation type="submission" date="2015-05" db="EMBL/GenBank/DDBJ databases">
        <title>Permanent draft genome of Rhodopirellula islandicus K833.</title>
        <authorList>
            <person name="Kizina J."/>
            <person name="Richter M."/>
            <person name="Glockner F.O."/>
            <person name="Harder J."/>
        </authorList>
    </citation>
    <scope>NUCLEOTIDE SEQUENCE [LARGE SCALE GENOMIC DNA]</scope>
    <source>
        <strain evidence="1">K833</strain>
    </source>
</reference>
<dbReference type="SUPFAM" id="SSF48239">
    <property type="entry name" value="Terpenoid cyclases/Protein prenyltransferases"/>
    <property type="match status" value="1"/>
</dbReference>
<dbReference type="RefSeq" id="WP_047812590.1">
    <property type="nucleotide sequence ID" value="NZ_LECT01000006.1"/>
</dbReference>
<proteinExistence type="predicted"/>
<dbReference type="EMBL" id="LECT01000006">
    <property type="protein sequence ID" value="KLU07452.1"/>
    <property type="molecule type" value="Genomic_DNA"/>
</dbReference>
<dbReference type="Gene3D" id="1.50.10.20">
    <property type="match status" value="1"/>
</dbReference>
<name>A0A0J1BLV9_RHOIS</name>